<organism evidence="1 2">
    <name type="scientific">Coemansia furcata</name>
    <dbReference type="NCBI Taxonomy" id="417177"/>
    <lineage>
        <taxon>Eukaryota</taxon>
        <taxon>Fungi</taxon>
        <taxon>Fungi incertae sedis</taxon>
        <taxon>Zoopagomycota</taxon>
        <taxon>Kickxellomycotina</taxon>
        <taxon>Kickxellomycetes</taxon>
        <taxon>Kickxellales</taxon>
        <taxon>Kickxellaceae</taxon>
        <taxon>Coemansia</taxon>
    </lineage>
</organism>
<comment type="caution">
    <text evidence="1">The sequence shown here is derived from an EMBL/GenBank/DDBJ whole genome shotgun (WGS) entry which is preliminary data.</text>
</comment>
<name>A0ACC1LLL5_9FUNG</name>
<gene>
    <name evidence="1" type="ORF">H4S07_002146</name>
</gene>
<keyword evidence="2" id="KW-1185">Reference proteome</keyword>
<protein>
    <submittedName>
        <fullName evidence="1">Uncharacterized protein</fullName>
    </submittedName>
</protein>
<accession>A0ACC1LLL5</accession>
<evidence type="ECO:0000313" key="1">
    <source>
        <dbReference type="EMBL" id="KAJ2811306.1"/>
    </source>
</evidence>
<proteinExistence type="predicted"/>
<sequence length="143" mass="16475">MCDDVAAFIFNDELHTLGDVRKAVANRLGIDPDEFTFRDDFYRPQDESTLPLKYIYADVKRDYVLRGQFQGLPTVLLYIRKNDEYKSGMLERVLDYVQVGNCANYDKKKGSQLAKRFRIIIAALKAEDAKQILEKQEAVQESG</sequence>
<dbReference type="EMBL" id="JANBUP010000476">
    <property type="protein sequence ID" value="KAJ2811306.1"/>
    <property type="molecule type" value="Genomic_DNA"/>
</dbReference>
<evidence type="ECO:0000313" key="2">
    <source>
        <dbReference type="Proteomes" id="UP001140096"/>
    </source>
</evidence>
<dbReference type="Proteomes" id="UP001140096">
    <property type="component" value="Unassembled WGS sequence"/>
</dbReference>
<reference evidence="1" key="1">
    <citation type="submission" date="2022-07" db="EMBL/GenBank/DDBJ databases">
        <title>Phylogenomic reconstructions and comparative analyses of Kickxellomycotina fungi.</title>
        <authorList>
            <person name="Reynolds N.K."/>
            <person name="Stajich J.E."/>
            <person name="Barry K."/>
            <person name="Grigoriev I.V."/>
            <person name="Crous P."/>
            <person name="Smith M.E."/>
        </authorList>
    </citation>
    <scope>NUCLEOTIDE SEQUENCE</scope>
    <source>
        <strain evidence="1">CBS 102833</strain>
    </source>
</reference>